<name>A0A9J6GMR1_HAELO</name>
<dbReference type="VEuPathDB" id="VectorBase:HLOH_058948"/>
<feature type="domain" description="BCAS3 WD40" evidence="2">
    <location>
        <begin position="335"/>
        <end position="523"/>
    </location>
</feature>
<dbReference type="GO" id="GO:0042594">
    <property type="term" value="P:response to starvation"/>
    <property type="evidence" value="ECO:0007669"/>
    <property type="project" value="TreeGrafter"/>
</dbReference>
<dbReference type="Pfam" id="PF21034">
    <property type="entry name" value="BCAS3_WD40"/>
    <property type="match status" value="2"/>
</dbReference>
<comment type="caution">
    <text evidence="3">The sequence shown here is derived from an EMBL/GenBank/DDBJ whole genome shotgun (WGS) entry which is preliminary data.</text>
</comment>
<evidence type="ECO:0000256" key="1">
    <source>
        <dbReference type="SAM" id="MobiDB-lite"/>
    </source>
</evidence>
<dbReference type="GO" id="GO:0006914">
    <property type="term" value="P:autophagy"/>
    <property type="evidence" value="ECO:0007669"/>
    <property type="project" value="InterPro"/>
</dbReference>
<dbReference type="Gene3D" id="2.130.10.10">
    <property type="entry name" value="YVTN repeat-like/Quinoprotein amine dehydrogenase"/>
    <property type="match status" value="1"/>
</dbReference>
<dbReference type="AlphaFoldDB" id="A0A9J6GMR1"/>
<dbReference type="InterPro" id="IPR036322">
    <property type="entry name" value="WD40_repeat_dom_sf"/>
</dbReference>
<dbReference type="InterPro" id="IPR015943">
    <property type="entry name" value="WD40/YVTN_repeat-like_dom_sf"/>
</dbReference>
<dbReference type="EMBL" id="JABSTR010000008">
    <property type="protein sequence ID" value="KAH9376691.1"/>
    <property type="molecule type" value="Genomic_DNA"/>
</dbReference>
<dbReference type="PANTHER" id="PTHR13268">
    <property type="entry name" value="BREAST CARCINOMA AMPLIFIED SEQUENCE 3"/>
    <property type="match status" value="1"/>
</dbReference>
<proteinExistence type="predicted"/>
<dbReference type="SUPFAM" id="SSF50978">
    <property type="entry name" value="WD40 repeat-like"/>
    <property type="match status" value="1"/>
</dbReference>
<gene>
    <name evidence="3" type="ORF">HPB48_019187</name>
</gene>
<feature type="compositionally biased region" description="Low complexity" evidence="1">
    <location>
        <begin position="478"/>
        <end position="495"/>
    </location>
</feature>
<feature type="region of interest" description="Disordered" evidence="1">
    <location>
        <begin position="531"/>
        <end position="550"/>
    </location>
</feature>
<dbReference type="GO" id="GO:0005737">
    <property type="term" value="C:cytoplasm"/>
    <property type="evidence" value="ECO:0007669"/>
    <property type="project" value="TreeGrafter"/>
</dbReference>
<dbReference type="PANTHER" id="PTHR13268:SF0">
    <property type="entry name" value="BCAS3 MICROTUBULE ASSOCIATED CELL MIGRATION FACTOR"/>
    <property type="match status" value="1"/>
</dbReference>
<dbReference type="InterPro" id="IPR045142">
    <property type="entry name" value="BCAS3-like"/>
</dbReference>
<feature type="region of interest" description="Disordered" evidence="1">
    <location>
        <begin position="466"/>
        <end position="511"/>
    </location>
</feature>
<sequence>MAAESHRRGVKPCGLVVRPQAVINDKSYMGSVVDLINEVIPQAYTQTSKAEEKEAVQWVRFAYTEVNDGSRDCSGTAAPLLLVVGYMNGVQVWCVSANGEAQEVLSWRQGPVRALNILPAPDSSCGNDSFASKRPLVALCDSSSPGQQFCSVSIVSLKTMDQVHNIRFKEPINEIRSNKRVLVVTFQDKIFVYNACTFKERFCITGCFPVSGPNVNPIALHTRWLAFADKALFPVHQTRGGVAGEGTQSYTATVIHAAKTLSKGLSFFGETVASSLTGHKAPSASTASKKDCHRLGGGGALGGALGGAGLAGGRCRVSGRLPRGWCRWWTSWGTEEDAEPEGLVAHFPAHHGEPLSALHFDPSGVLLFTADRLGHNFHLFHLQPHPGGPTFGSVQHLYTLHRGDTTAKIQDVAFSLDSRWIAVSTLRGTTHIFPITPYGGPITRRTHTSPRVVNRLSRFHKSAGLEEIQSAPSTGRNSPVLSGSPSSSSSSGSSLEKYASGGGGLRRLGPQPTLVSPLAQIKQGAAFSVAGIGAPQSSPPRGRRPSGPATKEAFSIAAAFAPPRAWLVGSPSTARDKKGAHTGSLKGGGGTTIFAYAELH</sequence>
<keyword evidence="4" id="KW-1185">Reference proteome</keyword>
<feature type="domain" description="BCAS3 WD40" evidence="2">
    <location>
        <begin position="55"/>
        <end position="287"/>
    </location>
</feature>
<evidence type="ECO:0000313" key="4">
    <source>
        <dbReference type="Proteomes" id="UP000821853"/>
    </source>
</evidence>
<feature type="compositionally biased region" description="Low complexity" evidence="1">
    <location>
        <begin position="533"/>
        <end position="549"/>
    </location>
</feature>
<reference evidence="3 4" key="1">
    <citation type="journal article" date="2020" name="Cell">
        <title>Large-Scale Comparative Analyses of Tick Genomes Elucidate Their Genetic Diversity and Vector Capacities.</title>
        <authorList>
            <consortium name="Tick Genome and Microbiome Consortium (TIGMIC)"/>
            <person name="Jia N."/>
            <person name="Wang J."/>
            <person name="Shi W."/>
            <person name="Du L."/>
            <person name="Sun Y."/>
            <person name="Zhan W."/>
            <person name="Jiang J.F."/>
            <person name="Wang Q."/>
            <person name="Zhang B."/>
            <person name="Ji P."/>
            <person name="Bell-Sakyi L."/>
            <person name="Cui X.M."/>
            <person name="Yuan T.T."/>
            <person name="Jiang B.G."/>
            <person name="Yang W.F."/>
            <person name="Lam T.T."/>
            <person name="Chang Q.C."/>
            <person name="Ding S.J."/>
            <person name="Wang X.J."/>
            <person name="Zhu J.G."/>
            <person name="Ruan X.D."/>
            <person name="Zhao L."/>
            <person name="Wei J.T."/>
            <person name="Ye R.Z."/>
            <person name="Que T.C."/>
            <person name="Du C.H."/>
            <person name="Zhou Y.H."/>
            <person name="Cheng J.X."/>
            <person name="Dai P.F."/>
            <person name="Guo W.B."/>
            <person name="Han X.H."/>
            <person name="Huang E.J."/>
            <person name="Li L.F."/>
            <person name="Wei W."/>
            <person name="Gao Y.C."/>
            <person name="Liu J.Z."/>
            <person name="Shao H.Z."/>
            <person name="Wang X."/>
            <person name="Wang C.C."/>
            <person name="Yang T.C."/>
            <person name="Huo Q.B."/>
            <person name="Li W."/>
            <person name="Chen H.Y."/>
            <person name="Chen S.E."/>
            <person name="Zhou L.G."/>
            <person name="Ni X.B."/>
            <person name="Tian J.H."/>
            <person name="Sheng Y."/>
            <person name="Liu T."/>
            <person name="Pan Y.S."/>
            <person name="Xia L.Y."/>
            <person name="Li J."/>
            <person name="Zhao F."/>
            <person name="Cao W.C."/>
        </authorList>
    </citation>
    <scope>NUCLEOTIDE SEQUENCE [LARGE SCALE GENOMIC DNA]</scope>
    <source>
        <strain evidence="3">HaeL-2018</strain>
    </source>
</reference>
<dbReference type="Proteomes" id="UP000821853">
    <property type="component" value="Unassembled WGS sequence"/>
</dbReference>
<protein>
    <recommendedName>
        <fullName evidence="2">BCAS3 WD40 domain-containing protein</fullName>
    </recommendedName>
</protein>
<dbReference type="InterPro" id="IPR048382">
    <property type="entry name" value="BCAS3_WD40"/>
</dbReference>
<evidence type="ECO:0000313" key="3">
    <source>
        <dbReference type="EMBL" id="KAH9376691.1"/>
    </source>
</evidence>
<evidence type="ECO:0000259" key="2">
    <source>
        <dbReference type="Pfam" id="PF21034"/>
    </source>
</evidence>
<organism evidence="3 4">
    <name type="scientific">Haemaphysalis longicornis</name>
    <name type="common">Bush tick</name>
    <dbReference type="NCBI Taxonomy" id="44386"/>
    <lineage>
        <taxon>Eukaryota</taxon>
        <taxon>Metazoa</taxon>
        <taxon>Ecdysozoa</taxon>
        <taxon>Arthropoda</taxon>
        <taxon>Chelicerata</taxon>
        <taxon>Arachnida</taxon>
        <taxon>Acari</taxon>
        <taxon>Parasitiformes</taxon>
        <taxon>Ixodida</taxon>
        <taxon>Ixodoidea</taxon>
        <taxon>Ixodidae</taxon>
        <taxon>Haemaphysalinae</taxon>
        <taxon>Haemaphysalis</taxon>
    </lineage>
</organism>
<dbReference type="OMA" id="DEVNITH"/>
<dbReference type="OrthoDB" id="25778at2759"/>
<accession>A0A9J6GMR1</accession>